<keyword evidence="1" id="KW-0143">Chaperone</keyword>
<dbReference type="PANTHER" id="PTHR44360:SF1">
    <property type="entry name" value="DNAJ HOMOLOG SUBFAMILY B MEMBER 9"/>
    <property type="match status" value="1"/>
</dbReference>
<keyword evidence="3" id="KW-0472">Membrane</keyword>
<evidence type="ECO:0000313" key="6">
    <source>
        <dbReference type="Proteomes" id="UP001176521"/>
    </source>
</evidence>
<accession>A0AAN6GAE5</accession>
<dbReference type="InterPro" id="IPR001623">
    <property type="entry name" value="DnaJ_domain"/>
</dbReference>
<dbReference type="GO" id="GO:0051087">
    <property type="term" value="F:protein-folding chaperone binding"/>
    <property type="evidence" value="ECO:0007669"/>
    <property type="project" value="TreeGrafter"/>
</dbReference>
<sequence>MWSLLRAAADEQNVLAPFIAWSVLPLIGTTLALRFAYATRLVPAPKTPAHAAEHQKYARALVVGAYLLYSLLGALVAVFRPEVGNHYAILNIAYDDDADAIKKSFRKLARQYHPDKLTDENREKGEAFFLIVRKAHDTLTDPMKRFAYDRFGPAVLDWREPKTLREYMAHGFKESVLFYVFNPLFHSILIWIHGSRVDGYWRFAHPIATAAVEYYLLTRPTRPRLLASLFPLMTPREYVLILHHCYTALIMAFAQLGPLFPPRQYGPANATEKKQLEDAALALAEGIKMLSKAAEAEAGGLLVKELEPFRASTKSSAQTLPEAAASAAAAHAASKASSSKKATNVSSPSLEAASASAALTNAQQTWIQLLSDRIFYLRLEAAPAVRELVKVESAKAVLEREKGSGSQRASKSAATSEEGKKAAASASPSPATIAAQ</sequence>
<evidence type="ECO:0000313" key="5">
    <source>
        <dbReference type="EMBL" id="KAK0530078.1"/>
    </source>
</evidence>
<evidence type="ECO:0000259" key="4">
    <source>
        <dbReference type="PROSITE" id="PS50076"/>
    </source>
</evidence>
<dbReference type="InterPro" id="IPR051948">
    <property type="entry name" value="Hsp70_co-chaperone_J-domain"/>
</dbReference>
<dbReference type="Pfam" id="PF00226">
    <property type="entry name" value="DnaJ"/>
    <property type="match status" value="1"/>
</dbReference>
<keyword evidence="6" id="KW-1185">Reference proteome</keyword>
<dbReference type="Gene3D" id="1.10.287.110">
    <property type="entry name" value="DnaJ domain"/>
    <property type="match status" value="1"/>
</dbReference>
<reference evidence="5" key="1">
    <citation type="journal article" date="2023" name="PhytoFront">
        <title>Draft Genome Resources of Seven Strains of Tilletia horrida, Causal Agent of Kernel Smut of Rice.</title>
        <authorList>
            <person name="Khanal S."/>
            <person name="Antony Babu S."/>
            <person name="Zhou X.G."/>
        </authorList>
    </citation>
    <scope>NUCLEOTIDE SEQUENCE</scope>
    <source>
        <strain evidence="5">TX3</strain>
    </source>
</reference>
<feature type="transmembrane region" description="Helical" evidence="3">
    <location>
        <begin position="57"/>
        <end position="79"/>
    </location>
</feature>
<dbReference type="GO" id="GO:0005783">
    <property type="term" value="C:endoplasmic reticulum"/>
    <property type="evidence" value="ECO:0007669"/>
    <property type="project" value="TreeGrafter"/>
</dbReference>
<dbReference type="GO" id="GO:0036503">
    <property type="term" value="P:ERAD pathway"/>
    <property type="evidence" value="ECO:0007669"/>
    <property type="project" value="TreeGrafter"/>
</dbReference>
<gene>
    <name evidence="5" type="ORF">OC842_004043</name>
</gene>
<dbReference type="PANTHER" id="PTHR44360">
    <property type="entry name" value="DNAJ HOMOLOG SUBFAMILY B MEMBER 9"/>
    <property type="match status" value="1"/>
</dbReference>
<dbReference type="PROSITE" id="PS50076">
    <property type="entry name" value="DNAJ_2"/>
    <property type="match status" value="1"/>
</dbReference>
<dbReference type="PRINTS" id="PR00625">
    <property type="entry name" value="JDOMAIN"/>
</dbReference>
<name>A0AAN6GAE5_9BASI</name>
<evidence type="ECO:0000256" key="2">
    <source>
        <dbReference type="SAM" id="MobiDB-lite"/>
    </source>
</evidence>
<organism evidence="5 6">
    <name type="scientific">Tilletia horrida</name>
    <dbReference type="NCBI Taxonomy" id="155126"/>
    <lineage>
        <taxon>Eukaryota</taxon>
        <taxon>Fungi</taxon>
        <taxon>Dikarya</taxon>
        <taxon>Basidiomycota</taxon>
        <taxon>Ustilaginomycotina</taxon>
        <taxon>Exobasidiomycetes</taxon>
        <taxon>Tilletiales</taxon>
        <taxon>Tilletiaceae</taxon>
        <taxon>Tilletia</taxon>
    </lineage>
</organism>
<evidence type="ECO:0000256" key="1">
    <source>
        <dbReference type="ARBA" id="ARBA00023186"/>
    </source>
</evidence>
<dbReference type="EMBL" id="JAPDMQ010000225">
    <property type="protein sequence ID" value="KAK0530078.1"/>
    <property type="molecule type" value="Genomic_DNA"/>
</dbReference>
<dbReference type="Proteomes" id="UP001176521">
    <property type="component" value="Unassembled WGS sequence"/>
</dbReference>
<feature type="region of interest" description="Disordered" evidence="2">
    <location>
        <begin position="396"/>
        <end position="436"/>
    </location>
</feature>
<dbReference type="CDD" id="cd06257">
    <property type="entry name" value="DnaJ"/>
    <property type="match status" value="1"/>
</dbReference>
<feature type="transmembrane region" description="Helical" evidence="3">
    <location>
        <begin position="14"/>
        <end position="37"/>
    </location>
</feature>
<dbReference type="GO" id="GO:0051787">
    <property type="term" value="F:misfolded protein binding"/>
    <property type="evidence" value="ECO:0007669"/>
    <property type="project" value="TreeGrafter"/>
</dbReference>
<proteinExistence type="predicted"/>
<feature type="domain" description="J" evidence="4">
    <location>
        <begin position="85"/>
        <end position="152"/>
    </location>
</feature>
<dbReference type="SMART" id="SM00271">
    <property type="entry name" value="DnaJ"/>
    <property type="match status" value="1"/>
</dbReference>
<dbReference type="AlphaFoldDB" id="A0AAN6GAE5"/>
<dbReference type="SUPFAM" id="SSF46565">
    <property type="entry name" value="Chaperone J-domain"/>
    <property type="match status" value="1"/>
</dbReference>
<comment type="caution">
    <text evidence="5">The sequence shown here is derived from an EMBL/GenBank/DDBJ whole genome shotgun (WGS) entry which is preliminary data.</text>
</comment>
<feature type="compositionally biased region" description="Low complexity" evidence="2">
    <location>
        <begin position="409"/>
        <end position="436"/>
    </location>
</feature>
<keyword evidence="3" id="KW-0812">Transmembrane</keyword>
<protein>
    <recommendedName>
        <fullName evidence="4">J domain-containing protein</fullName>
    </recommendedName>
</protein>
<dbReference type="InterPro" id="IPR036869">
    <property type="entry name" value="J_dom_sf"/>
</dbReference>
<keyword evidence="3" id="KW-1133">Transmembrane helix</keyword>
<evidence type="ECO:0000256" key="3">
    <source>
        <dbReference type="SAM" id="Phobius"/>
    </source>
</evidence>